<feature type="region of interest" description="Disordered" evidence="1">
    <location>
        <begin position="115"/>
        <end position="245"/>
    </location>
</feature>
<evidence type="ECO:0000313" key="3">
    <source>
        <dbReference type="Proteomes" id="UP000053411"/>
    </source>
</evidence>
<sequence>MTRSINWPPLAQRALLEWIDDHKGSQSALIQNYDSAIADLTTSLQKRFRDNASFSKGISRPQVEQRINYLWKDRRDDFQSSALEDFYRNGTFVLDWDKLSRKPVARAYTKEEIASLRGKSVQSSSRATNASGASDTEEPTQADKRRRTDNGSENRSEGKGQRQEGRTRKSPSNGLEKESESQVDGSSRPDQSSRAIGPTTFGKDATPNMPTNDLPPTQQEESPRSGPERTIPVNMRDGVDNGESEGPLFEPSLLDQFFYRNLGDTLPTKVIVSAMESLEHEIASAITIYMAALDMPDMQLMTVDTRLLYPDECRALFADILGLSSFRGAGRSSEKLLAFQQSKIRLCEFLKSFVGIAVVHWCFFHREKPGIYFRELGGGTVNTVIKQTFTPEVQAHVWQRLWDEHLSRKVIRTIDSEAHHMASMMLAYIDMVIPNDPGEIRRLEDRNVYRLQMDESDQEPPQTSDPSPRLKESLERATLRRSLAKIFKEGLEFQIVMSKQLNEDYLITWPRFLQPYERQENRMRRAPGSGADDDDDESKERVVCLGLMPLVMRRVKLKVDEEWTEFSVVSKATVIPL</sequence>
<reference evidence="2 3" key="1">
    <citation type="submission" date="2015-01" db="EMBL/GenBank/DDBJ databases">
        <title>The Genome Sequence of Fonsecaea multimorphosa CBS 102226.</title>
        <authorList>
            <consortium name="The Broad Institute Genomics Platform"/>
            <person name="Cuomo C."/>
            <person name="de Hoog S."/>
            <person name="Gorbushina A."/>
            <person name="Stielow B."/>
            <person name="Teixiera M."/>
            <person name="Abouelleil A."/>
            <person name="Chapman S.B."/>
            <person name="Priest M."/>
            <person name="Young S.K."/>
            <person name="Wortman J."/>
            <person name="Nusbaum C."/>
            <person name="Birren B."/>
        </authorList>
    </citation>
    <scope>NUCLEOTIDE SEQUENCE [LARGE SCALE GENOMIC DNA]</scope>
    <source>
        <strain evidence="2 3">CBS 102226</strain>
    </source>
</reference>
<feature type="region of interest" description="Disordered" evidence="1">
    <location>
        <begin position="452"/>
        <end position="472"/>
    </location>
</feature>
<feature type="compositionally biased region" description="Polar residues" evidence="1">
    <location>
        <begin position="182"/>
        <end position="194"/>
    </location>
</feature>
<gene>
    <name evidence="2" type="ORF">Z520_09220</name>
</gene>
<name>A0A0D2GZI0_9EURO</name>
<protein>
    <submittedName>
        <fullName evidence="2">Uncharacterized protein</fullName>
    </submittedName>
</protein>
<feature type="compositionally biased region" description="Polar residues" evidence="1">
    <location>
        <begin position="208"/>
        <end position="220"/>
    </location>
</feature>
<feature type="compositionally biased region" description="Polar residues" evidence="1">
    <location>
        <begin position="120"/>
        <end position="134"/>
    </location>
</feature>
<dbReference type="OrthoDB" id="4135823at2759"/>
<dbReference type="EMBL" id="KN848084">
    <property type="protein sequence ID" value="KIX94910.1"/>
    <property type="molecule type" value="Genomic_DNA"/>
</dbReference>
<dbReference type="GeneID" id="27714966"/>
<organism evidence="2 3">
    <name type="scientific">Fonsecaea multimorphosa CBS 102226</name>
    <dbReference type="NCBI Taxonomy" id="1442371"/>
    <lineage>
        <taxon>Eukaryota</taxon>
        <taxon>Fungi</taxon>
        <taxon>Dikarya</taxon>
        <taxon>Ascomycota</taxon>
        <taxon>Pezizomycotina</taxon>
        <taxon>Eurotiomycetes</taxon>
        <taxon>Chaetothyriomycetidae</taxon>
        <taxon>Chaetothyriales</taxon>
        <taxon>Herpotrichiellaceae</taxon>
        <taxon>Fonsecaea</taxon>
    </lineage>
</organism>
<evidence type="ECO:0000256" key="1">
    <source>
        <dbReference type="SAM" id="MobiDB-lite"/>
    </source>
</evidence>
<keyword evidence="3" id="KW-1185">Reference proteome</keyword>
<dbReference type="RefSeq" id="XP_016629033.1">
    <property type="nucleotide sequence ID" value="XM_016779714.1"/>
</dbReference>
<feature type="compositionally biased region" description="Basic and acidic residues" evidence="1">
    <location>
        <begin position="141"/>
        <end position="167"/>
    </location>
</feature>
<dbReference type="Proteomes" id="UP000053411">
    <property type="component" value="Unassembled WGS sequence"/>
</dbReference>
<dbReference type="AlphaFoldDB" id="A0A0D2GZI0"/>
<evidence type="ECO:0000313" key="2">
    <source>
        <dbReference type="EMBL" id="KIX94910.1"/>
    </source>
</evidence>
<proteinExistence type="predicted"/>
<accession>A0A0D2GZI0</accession>
<dbReference type="VEuPathDB" id="FungiDB:Z520_09220"/>